<organism evidence="2 3">
    <name type="scientific">Arthrobacter stackebrandtii</name>
    <dbReference type="NCBI Taxonomy" id="272161"/>
    <lineage>
        <taxon>Bacteria</taxon>
        <taxon>Bacillati</taxon>
        <taxon>Actinomycetota</taxon>
        <taxon>Actinomycetes</taxon>
        <taxon>Micrococcales</taxon>
        <taxon>Micrococcaceae</taxon>
        <taxon>Arthrobacter</taxon>
    </lineage>
</organism>
<comment type="caution">
    <text evidence="2">The sequence shown here is derived from an EMBL/GenBank/DDBJ whole genome shotgun (WGS) entry which is preliminary data.</text>
</comment>
<evidence type="ECO:0000313" key="3">
    <source>
        <dbReference type="Proteomes" id="UP000711614"/>
    </source>
</evidence>
<accession>A0ABS4YVV6</accession>
<dbReference type="EMBL" id="JAGIOI010000001">
    <property type="protein sequence ID" value="MBP2412945.1"/>
    <property type="molecule type" value="Genomic_DNA"/>
</dbReference>
<protein>
    <recommendedName>
        <fullName evidence="4">Alkaline shock response membrane anchor protein AmaP</fullName>
    </recommendedName>
</protein>
<evidence type="ECO:0000313" key="2">
    <source>
        <dbReference type="EMBL" id="MBP2412945.1"/>
    </source>
</evidence>
<keyword evidence="1" id="KW-0472">Membrane</keyword>
<sequence length="191" mass="20021">MTVFMQKVLRRETRSARSLLAVATAIVAALIAIYCVLELLLAGLGEPTWLVDPLTFARWVAELPGGVQPVLLVAAGVLLALVGAVFLGSGLLPGRRARHVIDDPRVAIVVEDEVIASGLARIARMAAGVTREQVMVTVSARAVQVSIRPTSGIRLSEEGIKDAVEAELASMLLDPAPTVTVKLADSGVIGV</sequence>
<name>A0ABS4YVV6_9MICC</name>
<dbReference type="RefSeq" id="WP_209679704.1">
    <property type="nucleotide sequence ID" value="NZ_JAGIOI010000001.1"/>
</dbReference>
<keyword evidence="1" id="KW-1133">Transmembrane helix</keyword>
<keyword evidence="1" id="KW-0812">Transmembrane</keyword>
<proteinExistence type="predicted"/>
<feature type="transmembrane region" description="Helical" evidence="1">
    <location>
        <begin position="70"/>
        <end position="92"/>
    </location>
</feature>
<gene>
    <name evidence="2" type="ORF">JOF48_001744</name>
</gene>
<keyword evidence="3" id="KW-1185">Reference proteome</keyword>
<reference evidence="2 3" key="1">
    <citation type="submission" date="2021-03" db="EMBL/GenBank/DDBJ databases">
        <title>Sequencing the genomes of 1000 actinobacteria strains.</title>
        <authorList>
            <person name="Klenk H.-P."/>
        </authorList>
    </citation>
    <scope>NUCLEOTIDE SEQUENCE [LARGE SCALE GENOMIC DNA]</scope>
    <source>
        <strain evidence="2 3">DSM 16005</strain>
    </source>
</reference>
<dbReference type="Proteomes" id="UP000711614">
    <property type="component" value="Unassembled WGS sequence"/>
</dbReference>
<evidence type="ECO:0000256" key="1">
    <source>
        <dbReference type="SAM" id="Phobius"/>
    </source>
</evidence>
<feature type="transmembrane region" description="Helical" evidence="1">
    <location>
        <begin position="20"/>
        <end position="44"/>
    </location>
</feature>
<evidence type="ECO:0008006" key="4">
    <source>
        <dbReference type="Google" id="ProtNLM"/>
    </source>
</evidence>